<dbReference type="RefSeq" id="WP_286276243.1">
    <property type="nucleotide sequence ID" value="NZ_AP027731.1"/>
</dbReference>
<keyword evidence="10" id="KW-1185">Reference proteome</keyword>
<dbReference type="SUPFAM" id="SSF103473">
    <property type="entry name" value="MFS general substrate transporter"/>
    <property type="match status" value="1"/>
</dbReference>
<evidence type="ECO:0000256" key="3">
    <source>
        <dbReference type="ARBA" id="ARBA00022475"/>
    </source>
</evidence>
<sequence>MRFAALRAPSFKGLLAGGTLLMAGDNAEHAITYLAMWQAFHSPLLAGFAIVAHWAPHLFFGVLFGGLADRFDNRRIIQIALGMFALASIIWGVLLATDTLQPWHCVLLLLLHGFASALWRPADQLMIYDIVGPEHLPSGVRLLATGISLGQLVGPAIGAVLLSTVGPAVGLFVNVVLYVPFLIYLFVTPATGHRRRTESVARPSLRGAFAVLGEVPRYKAISTVLLLQAAIGLLIGMAIMTLLPEFGELLGSDGSGVGYALLLTATAAGAVTGGLLLEGVGRLAPSPVGAASFGVVLAVAAITFALSRDLLLSVAALFVVGIASLASESTSQTVVQLGAPSARRGAFMGVYSMTSLGSRMGSGVLVAVLGGLLGVSATIAINGVVLGLVAATLVAVSLVRAGRALATGEPEVADSVPR</sequence>
<dbReference type="PANTHER" id="PTHR23513">
    <property type="entry name" value="INTEGRAL MEMBRANE EFFLUX PROTEIN-RELATED"/>
    <property type="match status" value="1"/>
</dbReference>
<dbReference type="EMBL" id="AP027731">
    <property type="protein sequence ID" value="BDZ46148.1"/>
    <property type="molecule type" value="Genomic_DNA"/>
</dbReference>
<protein>
    <submittedName>
        <fullName evidence="9">MFS transporter</fullName>
    </submittedName>
</protein>
<feature type="transmembrane region" description="Helical" evidence="7">
    <location>
        <begin position="168"/>
        <end position="187"/>
    </location>
</feature>
<dbReference type="Proteomes" id="UP001321498">
    <property type="component" value="Chromosome"/>
</dbReference>
<dbReference type="Pfam" id="PF05977">
    <property type="entry name" value="MFS_3"/>
    <property type="match status" value="1"/>
</dbReference>
<feature type="transmembrane region" description="Helical" evidence="7">
    <location>
        <begin position="348"/>
        <end position="373"/>
    </location>
</feature>
<proteinExistence type="predicted"/>
<evidence type="ECO:0000256" key="4">
    <source>
        <dbReference type="ARBA" id="ARBA00022692"/>
    </source>
</evidence>
<accession>A0ABM8GD11</accession>
<name>A0ABM8GD11_9MICO</name>
<keyword evidence="4 7" id="KW-0812">Transmembrane</keyword>
<dbReference type="Gene3D" id="1.20.1250.20">
    <property type="entry name" value="MFS general substrate transporter like domains"/>
    <property type="match status" value="1"/>
</dbReference>
<feature type="transmembrane region" description="Helical" evidence="7">
    <location>
        <begin position="284"/>
        <end position="304"/>
    </location>
</feature>
<dbReference type="PROSITE" id="PS50850">
    <property type="entry name" value="MFS"/>
    <property type="match status" value="1"/>
</dbReference>
<keyword evidence="2" id="KW-0813">Transport</keyword>
<evidence type="ECO:0000313" key="10">
    <source>
        <dbReference type="Proteomes" id="UP001321498"/>
    </source>
</evidence>
<keyword evidence="6 7" id="KW-0472">Membrane</keyword>
<keyword evidence="3" id="KW-1003">Cell membrane</keyword>
<evidence type="ECO:0000256" key="1">
    <source>
        <dbReference type="ARBA" id="ARBA00004651"/>
    </source>
</evidence>
<dbReference type="PANTHER" id="PTHR23513:SF11">
    <property type="entry name" value="STAPHYLOFERRIN A TRANSPORTER"/>
    <property type="match status" value="1"/>
</dbReference>
<organism evidence="9 10">
    <name type="scientific">Naasia aerilata</name>
    <dbReference type="NCBI Taxonomy" id="1162966"/>
    <lineage>
        <taxon>Bacteria</taxon>
        <taxon>Bacillati</taxon>
        <taxon>Actinomycetota</taxon>
        <taxon>Actinomycetes</taxon>
        <taxon>Micrococcales</taxon>
        <taxon>Microbacteriaceae</taxon>
        <taxon>Naasia</taxon>
    </lineage>
</organism>
<feature type="transmembrane region" description="Helical" evidence="7">
    <location>
        <begin position="140"/>
        <end position="162"/>
    </location>
</feature>
<feature type="transmembrane region" description="Helical" evidence="7">
    <location>
        <begin position="100"/>
        <end position="119"/>
    </location>
</feature>
<feature type="domain" description="Major facilitator superfamily (MFS) profile" evidence="8">
    <location>
        <begin position="5"/>
        <end position="400"/>
    </location>
</feature>
<dbReference type="CDD" id="cd06173">
    <property type="entry name" value="MFS_MefA_like"/>
    <property type="match status" value="1"/>
</dbReference>
<dbReference type="InterPro" id="IPR020846">
    <property type="entry name" value="MFS_dom"/>
</dbReference>
<gene>
    <name evidence="9" type="ORF">GCM10025866_20570</name>
</gene>
<feature type="transmembrane region" description="Helical" evidence="7">
    <location>
        <begin position="43"/>
        <end position="64"/>
    </location>
</feature>
<evidence type="ECO:0000256" key="7">
    <source>
        <dbReference type="SAM" id="Phobius"/>
    </source>
</evidence>
<dbReference type="InterPro" id="IPR036259">
    <property type="entry name" value="MFS_trans_sf"/>
</dbReference>
<feature type="transmembrane region" description="Helical" evidence="7">
    <location>
        <begin position="379"/>
        <end position="399"/>
    </location>
</feature>
<feature type="transmembrane region" description="Helical" evidence="7">
    <location>
        <begin position="256"/>
        <end position="277"/>
    </location>
</feature>
<dbReference type="InterPro" id="IPR010290">
    <property type="entry name" value="TM_effector"/>
</dbReference>
<evidence type="ECO:0000313" key="9">
    <source>
        <dbReference type="EMBL" id="BDZ46148.1"/>
    </source>
</evidence>
<feature type="transmembrane region" description="Helical" evidence="7">
    <location>
        <begin position="224"/>
        <end position="244"/>
    </location>
</feature>
<reference evidence="10" key="1">
    <citation type="journal article" date="2019" name="Int. J. Syst. Evol. Microbiol.">
        <title>The Global Catalogue of Microorganisms (GCM) 10K type strain sequencing project: providing services to taxonomists for standard genome sequencing and annotation.</title>
        <authorList>
            <consortium name="The Broad Institute Genomics Platform"/>
            <consortium name="The Broad Institute Genome Sequencing Center for Infectious Disease"/>
            <person name="Wu L."/>
            <person name="Ma J."/>
        </authorList>
    </citation>
    <scope>NUCLEOTIDE SEQUENCE [LARGE SCALE GENOMIC DNA]</scope>
    <source>
        <strain evidence="10">NBRC 108725</strain>
    </source>
</reference>
<evidence type="ECO:0000256" key="2">
    <source>
        <dbReference type="ARBA" id="ARBA00022448"/>
    </source>
</evidence>
<evidence type="ECO:0000259" key="8">
    <source>
        <dbReference type="PROSITE" id="PS50850"/>
    </source>
</evidence>
<comment type="subcellular location">
    <subcellularLocation>
        <location evidence="1">Cell membrane</location>
        <topology evidence="1">Multi-pass membrane protein</topology>
    </subcellularLocation>
</comment>
<evidence type="ECO:0000256" key="6">
    <source>
        <dbReference type="ARBA" id="ARBA00023136"/>
    </source>
</evidence>
<evidence type="ECO:0000256" key="5">
    <source>
        <dbReference type="ARBA" id="ARBA00022989"/>
    </source>
</evidence>
<keyword evidence="5 7" id="KW-1133">Transmembrane helix</keyword>
<feature type="transmembrane region" description="Helical" evidence="7">
    <location>
        <begin position="76"/>
        <end position="94"/>
    </location>
</feature>
<feature type="transmembrane region" description="Helical" evidence="7">
    <location>
        <begin position="310"/>
        <end position="327"/>
    </location>
</feature>